<dbReference type="RefSeq" id="XP_028258934.1">
    <property type="nucleotide sequence ID" value="XM_028403133.1"/>
</dbReference>
<proteinExistence type="predicted"/>
<dbReference type="OrthoDB" id="8961033at2759"/>
<dbReference type="PANTHER" id="PTHR38706">
    <property type="entry name" value="SI:CH211-198C19.1-RELATED"/>
    <property type="match status" value="1"/>
</dbReference>
<keyword evidence="1" id="KW-1185">Reference proteome</keyword>
<dbReference type="Proteomes" id="UP000515145">
    <property type="component" value="Chromosome 1"/>
</dbReference>
<name>A0A6P7IEZ1_9TELE</name>
<dbReference type="GeneID" id="114434130"/>
<dbReference type="PANTHER" id="PTHR38706:SF2">
    <property type="match status" value="1"/>
</dbReference>
<dbReference type="AlphaFoldDB" id="A0A6P7IEZ1"/>
<dbReference type="InParanoid" id="A0A6P7IEZ1"/>
<protein>
    <submittedName>
        <fullName evidence="2">Uncharacterized protein LOC114434130</fullName>
    </submittedName>
</protein>
<accession>A0A6P7IEZ1</accession>
<reference evidence="2" key="1">
    <citation type="submission" date="2025-08" db="UniProtKB">
        <authorList>
            <consortium name="RefSeq"/>
        </authorList>
    </citation>
    <scope>IDENTIFICATION</scope>
</reference>
<evidence type="ECO:0000313" key="1">
    <source>
        <dbReference type="Proteomes" id="UP000515145"/>
    </source>
</evidence>
<organism evidence="1 2">
    <name type="scientific">Parambassis ranga</name>
    <name type="common">Indian glassy fish</name>
    <dbReference type="NCBI Taxonomy" id="210632"/>
    <lineage>
        <taxon>Eukaryota</taxon>
        <taxon>Metazoa</taxon>
        <taxon>Chordata</taxon>
        <taxon>Craniata</taxon>
        <taxon>Vertebrata</taxon>
        <taxon>Euteleostomi</taxon>
        <taxon>Actinopterygii</taxon>
        <taxon>Neopterygii</taxon>
        <taxon>Teleostei</taxon>
        <taxon>Neoteleostei</taxon>
        <taxon>Acanthomorphata</taxon>
        <taxon>Ovalentaria</taxon>
        <taxon>Ambassidae</taxon>
        <taxon>Parambassis</taxon>
    </lineage>
</organism>
<sequence>MVQCQLCTLDHLMESGFGRPFPRHGLQLLFWFANHCVTFELVHSVSIMKLVSACEPESGHFGFHLFGNIEELLPVLRRRNKKKRQVVYFVVGNLNTETYPASANLPAYVRENYGAYGDYNIDRIIISYHVQTRVVETLYVTEHDGAAYGRFRHDRTYDISSELVRTLQSTQLDVSNFLTWMGYYGDTQMVPNTETTTYYPESSVQTYSGYTASRPQSIEFRYFTYAEHINRNYYNYHQNVHDVYYLEGLVDRKYHGAWRETPSYWPSCWESYKRAFEEAKKRGGGGGGGPSFFKLLLGAAVLYLAAKCVSWCLRGCWEDDGQEAILHRIPWRSPWSPQRSPCLQRPHVMLDYVY</sequence>
<gene>
    <name evidence="2" type="primary">LOC114434130</name>
</gene>
<evidence type="ECO:0000313" key="2">
    <source>
        <dbReference type="RefSeq" id="XP_028258934.1"/>
    </source>
</evidence>